<evidence type="ECO:0000256" key="2">
    <source>
        <dbReference type="ARBA" id="ARBA00023002"/>
    </source>
</evidence>
<dbReference type="OrthoDB" id="9805416at2"/>
<dbReference type="RefSeq" id="WP_146851005.1">
    <property type="nucleotide sequence ID" value="NZ_BKAG01000017.1"/>
</dbReference>
<gene>
    <name evidence="7" type="ORF">BGE01nite_27200</name>
</gene>
<evidence type="ECO:0000256" key="3">
    <source>
        <dbReference type="ARBA" id="ARBA00023027"/>
    </source>
</evidence>
<keyword evidence="2 4" id="KW-0560">Oxidoreductase</keyword>
<keyword evidence="3" id="KW-0520">NAD</keyword>
<dbReference type="Pfam" id="PF02826">
    <property type="entry name" value="2-Hacid_dh_C"/>
    <property type="match status" value="1"/>
</dbReference>
<dbReference type="Proteomes" id="UP000321577">
    <property type="component" value="Unassembled WGS sequence"/>
</dbReference>
<dbReference type="SUPFAM" id="SSF51735">
    <property type="entry name" value="NAD(P)-binding Rossmann-fold domains"/>
    <property type="match status" value="1"/>
</dbReference>
<dbReference type="InterPro" id="IPR006139">
    <property type="entry name" value="D-isomer_2_OHA_DH_cat_dom"/>
</dbReference>
<accession>A0A512M9M0</accession>
<comment type="similarity">
    <text evidence="4">Belongs to the D-isomer specific 2-hydroxyacid dehydrogenase family.</text>
</comment>
<dbReference type="PANTHER" id="PTHR10996">
    <property type="entry name" value="2-HYDROXYACID DEHYDROGENASE-RELATED"/>
    <property type="match status" value="1"/>
</dbReference>
<dbReference type="Gene3D" id="3.40.50.720">
    <property type="entry name" value="NAD(P)-binding Rossmann-like Domain"/>
    <property type="match status" value="2"/>
</dbReference>
<evidence type="ECO:0000313" key="8">
    <source>
        <dbReference type="Proteomes" id="UP000321577"/>
    </source>
</evidence>
<evidence type="ECO:0000256" key="4">
    <source>
        <dbReference type="RuleBase" id="RU003719"/>
    </source>
</evidence>
<organism evidence="7 8">
    <name type="scientific">Brevifollis gellanilyticus</name>
    <dbReference type="NCBI Taxonomy" id="748831"/>
    <lineage>
        <taxon>Bacteria</taxon>
        <taxon>Pseudomonadati</taxon>
        <taxon>Verrucomicrobiota</taxon>
        <taxon>Verrucomicrobiia</taxon>
        <taxon>Verrucomicrobiales</taxon>
        <taxon>Verrucomicrobiaceae</taxon>
    </lineage>
</organism>
<name>A0A512M9M0_9BACT</name>
<dbReference type="InterPro" id="IPR006140">
    <property type="entry name" value="D-isomer_DH_NAD-bd"/>
</dbReference>
<keyword evidence="8" id="KW-1185">Reference proteome</keyword>
<reference evidence="7 8" key="1">
    <citation type="submission" date="2019-07" db="EMBL/GenBank/DDBJ databases">
        <title>Whole genome shotgun sequence of Brevifollis gellanilyticus NBRC 108608.</title>
        <authorList>
            <person name="Hosoyama A."/>
            <person name="Uohara A."/>
            <person name="Ohji S."/>
            <person name="Ichikawa N."/>
        </authorList>
    </citation>
    <scope>NUCLEOTIDE SEQUENCE [LARGE SCALE GENOMIC DNA]</scope>
    <source>
        <strain evidence="7 8">NBRC 108608</strain>
    </source>
</reference>
<dbReference type="GO" id="GO:0030267">
    <property type="term" value="F:glyoxylate reductase (NADPH) activity"/>
    <property type="evidence" value="ECO:0007669"/>
    <property type="project" value="TreeGrafter"/>
</dbReference>
<dbReference type="CDD" id="cd12156">
    <property type="entry name" value="HPPR"/>
    <property type="match status" value="1"/>
</dbReference>
<dbReference type="GO" id="GO:0051287">
    <property type="term" value="F:NAD binding"/>
    <property type="evidence" value="ECO:0007669"/>
    <property type="project" value="InterPro"/>
</dbReference>
<dbReference type="AlphaFoldDB" id="A0A512M9M0"/>
<dbReference type="InterPro" id="IPR036291">
    <property type="entry name" value="NAD(P)-bd_dom_sf"/>
</dbReference>
<dbReference type="InterPro" id="IPR050223">
    <property type="entry name" value="D-isomer_2-hydroxyacid_DH"/>
</dbReference>
<dbReference type="GO" id="GO:0005829">
    <property type="term" value="C:cytosol"/>
    <property type="evidence" value="ECO:0007669"/>
    <property type="project" value="TreeGrafter"/>
</dbReference>
<sequence length="297" mass="31374">MPTVLLPVPLPDFLRDPLAAAYTCVSQPEDEVRGIVVPGGYTMKEELIASLPKLEIISVFGVGYDGVPLAPCRARGIHVTNTPDVLTDDVADIASALVLMTSRSLGKAERFTRAGTWPGNVFPLAHALRGKTAGILGLGRIGKAIAQRLAAHGMKIAYHGRQPQDVPFQYCGSLIELAQASDFLIAACPGGPNTKHLINAEVLAALGTKGTVINISRGSVIDEAALIHALQNNIIRGAGLDVFENEPHVPAELLACENTVVFPHIGSATHETRRAMAQLVVDNLAAHFSGQPLLTAV</sequence>
<evidence type="ECO:0000259" key="5">
    <source>
        <dbReference type="Pfam" id="PF00389"/>
    </source>
</evidence>
<comment type="caution">
    <text evidence="7">The sequence shown here is derived from an EMBL/GenBank/DDBJ whole genome shotgun (WGS) entry which is preliminary data.</text>
</comment>
<dbReference type="SUPFAM" id="SSF52283">
    <property type="entry name" value="Formate/glycerate dehydrogenase catalytic domain-like"/>
    <property type="match status" value="1"/>
</dbReference>
<evidence type="ECO:0000313" key="7">
    <source>
        <dbReference type="EMBL" id="GEP43429.1"/>
    </source>
</evidence>
<dbReference type="FunFam" id="3.40.50.720:FF:000213">
    <property type="entry name" value="Putative 2-hydroxyacid dehydrogenase"/>
    <property type="match status" value="1"/>
</dbReference>
<dbReference type="PANTHER" id="PTHR10996:SF178">
    <property type="entry name" value="2-HYDROXYACID DEHYDROGENASE YGL185C-RELATED"/>
    <property type="match status" value="1"/>
</dbReference>
<evidence type="ECO:0000259" key="6">
    <source>
        <dbReference type="Pfam" id="PF02826"/>
    </source>
</evidence>
<evidence type="ECO:0000256" key="1">
    <source>
        <dbReference type="ARBA" id="ARBA00022857"/>
    </source>
</evidence>
<feature type="domain" description="D-isomer specific 2-hydroxyacid dehydrogenase NAD-binding" evidence="6">
    <location>
        <begin position="96"/>
        <end position="266"/>
    </location>
</feature>
<dbReference type="Pfam" id="PF00389">
    <property type="entry name" value="2-Hacid_dh"/>
    <property type="match status" value="1"/>
</dbReference>
<proteinExistence type="inferred from homology"/>
<keyword evidence="1" id="KW-0521">NADP</keyword>
<protein>
    <submittedName>
        <fullName evidence="7">Dihydrofolate reductase</fullName>
    </submittedName>
</protein>
<dbReference type="GO" id="GO:0016618">
    <property type="term" value="F:hydroxypyruvate reductase [NAD(P)H] activity"/>
    <property type="evidence" value="ECO:0007669"/>
    <property type="project" value="TreeGrafter"/>
</dbReference>
<feature type="domain" description="D-isomer specific 2-hydroxyacid dehydrogenase catalytic" evidence="5">
    <location>
        <begin position="32"/>
        <end position="297"/>
    </location>
</feature>
<dbReference type="EMBL" id="BKAG01000017">
    <property type="protein sequence ID" value="GEP43429.1"/>
    <property type="molecule type" value="Genomic_DNA"/>
</dbReference>